<name>A0A813SNJ9_ADIRI</name>
<proteinExistence type="predicted"/>
<sequence>MVRIKKKQTATRKRKYRINETNPTNSPKQENLDGSASLNETSDSCPSNNNQVLKKIFGNNESFDRVIKNSTPLLVEESSKKPGEVEHRINV</sequence>
<organism evidence="2 3">
    <name type="scientific">Adineta ricciae</name>
    <name type="common">Rotifer</name>
    <dbReference type="NCBI Taxonomy" id="249248"/>
    <lineage>
        <taxon>Eukaryota</taxon>
        <taxon>Metazoa</taxon>
        <taxon>Spiralia</taxon>
        <taxon>Gnathifera</taxon>
        <taxon>Rotifera</taxon>
        <taxon>Eurotatoria</taxon>
        <taxon>Bdelloidea</taxon>
        <taxon>Adinetida</taxon>
        <taxon>Adinetidae</taxon>
        <taxon>Adineta</taxon>
    </lineage>
</organism>
<dbReference type="EMBL" id="CAJNOJ010000013">
    <property type="protein sequence ID" value="CAF0799824.1"/>
    <property type="molecule type" value="Genomic_DNA"/>
</dbReference>
<evidence type="ECO:0000313" key="3">
    <source>
        <dbReference type="Proteomes" id="UP000663852"/>
    </source>
</evidence>
<dbReference type="AlphaFoldDB" id="A0A813SNJ9"/>
<dbReference type="OrthoDB" id="10032092at2759"/>
<accession>A0A813SNJ9</accession>
<evidence type="ECO:0000256" key="1">
    <source>
        <dbReference type="SAM" id="MobiDB-lite"/>
    </source>
</evidence>
<feature type="compositionally biased region" description="Basic residues" evidence="1">
    <location>
        <begin position="1"/>
        <end position="16"/>
    </location>
</feature>
<reference evidence="2" key="1">
    <citation type="submission" date="2021-02" db="EMBL/GenBank/DDBJ databases">
        <authorList>
            <person name="Nowell W R."/>
        </authorList>
    </citation>
    <scope>NUCLEOTIDE SEQUENCE</scope>
</reference>
<comment type="caution">
    <text evidence="2">The sequence shown here is derived from an EMBL/GenBank/DDBJ whole genome shotgun (WGS) entry which is preliminary data.</text>
</comment>
<feature type="region of interest" description="Disordered" evidence="1">
    <location>
        <begin position="1"/>
        <end position="50"/>
    </location>
</feature>
<evidence type="ECO:0000313" key="2">
    <source>
        <dbReference type="EMBL" id="CAF0799824.1"/>
    </source>
</evidence>
<protein>
    <submittedName>
        <fullName evidence="2">Uncharacterized protein</fullName>
    </submittedName>
</protein>
<feature type="compositionally biased region" description="Polar residues" evidence="1">
    <location>
        <begin position="19"/>
        <end position="50"/>
    </location>
</feature>
<dbReference type="Proteomes" id="UP000663852">
    <property type="component" value="Unassembled WGS sequence"/>
</dbReference>
<gene>
    <name evidence="2" type="ORF">EDS130_LOCUS4789</name>
</gene>